<feature type="transmembrane region" description="Helical" evidence="5">
    <location>
        <begin position="79"/>
        <end position="97"/>
    </location>
</feature>
<keyword evidence="3 5" id="KW-1133">Transmembrane helix</keyword>
<dbReference type="EMBL" id="MVHF01000007">
    <property type="protein sequence ID" value="ORA37120.1"/>
    <property type="molecule type" value="Genomic_DNA"/>
</dbReference>
<evidence type="ECO:0000256" key="3">
    <source>
        <dbReference type="ARBA" id="ARBA00022989"/>
    </source>
</evidence>
<keyword evidence="2 5" id="KW-0812">Transmembrane</keyword>
<sequence length="542" mass="56717">MRFRVAPSPALLPYQRQWLRGDVFAGLTAGAVVIPQAMAYATVANMPVEFGLYSCMLPMVVYALTGGSRSVSVSTTSTVATLTASTMLGAGVLAGSSGAPSELMALTLLVGVILLVARVLRLGSVVENINEATLIGLKAGVGLTIAAGQLPKLLGVKPDPNHEGFFRVLASALRQLGHAHLMTVVLSLASIGLLWFIGRAYPKVPGPLVVAGLGIAGAAFGGLTALGVKLIPAVPEGLPVPGWPAFDQIGHLLPGALAIAMMAFLETVSAARGIRHRDDAQIEPDRELSALGLAAVAGAFFHALPPSGGFSQSQVNTRAGARSQVSGLVTAALAVVVALLLAPVLSKLPEATLGAMVLVPVLGLIEVRALRQLWTFSRREFTLAILVMAVALTVGLLPAVAVGVLLTLYAVLHNANQPHVVQVVKNDGISTDGPEGELVHPADPLVLRTQVALYTANLRANTRMIRIMALSADPPPKTLVVDLSRQLRISTTILDGLRDLDADLDAAAVRVEFTAMPAAALALARRSPWWQDVEREGRYRQV</sequence>
<dbReference type="InterPro" id="IPR011547">
    <property type="entry name" value="SLC26A/SulP_dom"/>
</dbReference>
<dbReference type="Pfam" id="PF00916">
    <property type="entry name" value="Sulfate_transp"/>
    <property type="match status" value="1"/>
</dbReference>
<feature type="transmembrane region" description="Helical" evidence="5">
    <location>
        <begin position="208"/>
        <end position="228"/>
    </location>
</feature>
<protein>
    <submittedName>
        <fullName evidence="7">Sulfate transporter</fullName>
    </submittedName>
</protein>
<dbReference type="GO" id="GO:0055085">
    <property type="term" value="P:transmembrane transport"/>
    <property type="evidence" value="ECO:0007669"/>
    <property type="project" value="InterPro"/>
</dbReference>
<proteinExistence type="predicted"/>
<feature type="transmembrane region" description="Helical" evidence="5">
    <location>
        <begin position="381"/>
        <end position="412"/>
    </location>
</feature>
<gene>
    <name evidence="7" type="ORF">BST13_09820</name>
</gene>
<comment type="caution">
    <text evidence="7">The sequence shown here is derived from an EMBL/GenBank/DDBJ whole genome shotgun (WGS) entry which is preliminary data.</text>
</comment>
<dbReference type="RefSeq" id="WP_245839481.1">
    <property type="nucleotide sequence ID" value="NZ_MVHF01000007.1"/>
</dbReference>
<name>A0A1X0B493_9MYCO</name>
<dbReference type="AlphaFoldDB" id="A0A1X0B493"/>
<dbReference type="GO" id="GO:0016020">
    <property type="term" value="C:membrane"/>
    <property type="evidence" value="ECO:0007669"/>
    <property type="project" value="UniProtKB-SubCell"/>
</dbReference>
<dbReference type="STRING" id="1927124.BST13_09820"/>
<evidence type="ECO:0000256" key="2">
    <source>
        <dbReference type="ARBA" id="ARBA00022692"/>
    </source>
</evidence>
<feature type="transmembrane region" description="Helical" evidence="5">
    <location>
        <begin position="351"/>
        <end position="369"/>
    </location>
</feature>
<evidence type="ECO:0000256" key="5">
    <source>
        <dbReference type="SAM" id="Phobius"/>
    </source>
</evidence>
<organism evidence="7 8">
    <name type="scientific">Mycobacterium aquaticum</name>
    <dbReference type="NCBI Taxonomy" id="1927124"/>
    <lineage>
        <taxon>Bacteria</taxon>
        <taxon>Bacillati</taxon>
        <taxon>Actinomycetota</taxon>
        <taxon>Actinomycetes</taxon>
        <taxon>Mycobacteriales</taxon>
        <taxon>Mycobacteriaceae</taxon>
        <taxon>Mycobacterium</taxon>
    </lineage>
</organism>
<dbReference type="Proteomes" id="UP000192448">
    <property type="component" value="Unassembled WGS sequence"/>
</dbReference>
<evidence type="ECO:0000256" key="1">
    <source>
        <dbReference type="ARBA" id="ARBA00004141"/>
    </source>
</evidence>
<comment type="subcellular location">
    <subcellularLocation>
        <location evidence="1">Membrane</location>
        <topology evidence="1">Multi-pass membrane protein</topology>
    </subcellularLocation>
</comment>
<feature type="transmembrane region" description="Helical" evidence="5">
    <location>
        <begin position="325"/>
        <end position="345"/>
    </location>
</feature>
<evidence type="ECO:0000313" key="7">
    <source>
        <dbReference type="EMBL" id="ORA37120.1"/>
    </source>
</evidence>
<feature type="transmembrane region" description="Helical" evidence="5">
    <location>
        <begin position="103"/>
        <end position="120"/>
    </location>
</feature>
<feature type="transmembrane region" description="Helical" evidence="5">
    <location>
        <begin position="248"/>
        <end position="268"/>
    </location>
</feature>
<feature type="transmembrane region" description="Helical" evidence="5">
    <location>
        <begin position="176"/>
        <end position="196"/>
    </location>
</feature>
<evidence type="ECO:0000256" key="4">
    <source>
        <dbReference type="ARBA" id="ARBA00023136"/>
    </source>
</evidence>
<feature type="transmembrane region" description="Helical" evidence="5">
    <location>
        <begin position="21"/>
        <end position="44"/>
    </location>
</feature>
<feature type="transmembrane region" description="Helical" evidence="5">
    <location>
        <begin position="50"/>
        <end position="67"/>
    </location>
</feature>
<dbReference type="InterPro" id="IPR001902">
    <property type="entry name" value="SLC26A/SulP_fam"/>
</dbReference>
<accession>A0A1X0B493</accession>
<keyword evidence="4 5" id="KW-0472">Membrane</keyword>
<feature type="domain" description="SLC26A/SulP transporter" evidence="6">
    <location>
        <begin position="19"/>
        <end position="385"/>
    </location>
</feature>
<evidence type="ECO:0000259" key="6">
    <source>
        <dbReference type="Pfam" id="PF00916"/>
    </source>
</evidence>
<reference evidence="7 8" key="1">
    <citation type="submission" date="2017-02" db="EMBL/GenBank/DDBJ databases">
        <title>The new phylogeny of genus Mycobacterium.</title>
        <authorList>
            <person name="Tortoli E."/>
            <person name="Trovato A."/>
            <person name="Cirillo D.M."/>
        </authorList>
    </citation>
    <scope>NUCLEOTIDE SEQUENCE [LARGE SCALE GENOMIC DNA]</scope>
    <source>
        <strain evidence="7 8">RW6</strain>
    </source>
</reference>
<feature type="transmembrane region" description="Helical" evidence="5">
    <location>
        <begin position="132"/>
        <end position="150"/>
    </location>
</feature>
<dbReference type="PANTHER" id="PTHR11814">
    <property type="entry name" value="SULFATE TRANSPORTER"/>
    <property type="match status" value="1"/>
</dbReference>
<evidence type="ECO:0000313" key="8">
    <source>
        <dbReference type="Proteomes" id="UP000192448"/>
    </source>
</evidence>
<keyword evidence="8" id="KW-1185">Reference proteome</keyword>